<reference evidence="2" key="1">
    <citation type="journal article" date="2021" name="Nat. Commun.">
        <title>Genetic determinants of endophytism in the Arabidopsis root mycobiome.</title>
        <authorList>
            <person name="Mesny F."/>
            <person name="Miyauchi S."/>
            <person name="Thiergart T."/>
            <person name="Pickel B."/>
            <person name="Atanasova L."/>
            <person name="Karlsson M."/>
            <person name="Huettel B."/>
            <person name="Barry K.W."/>
            <person name="Haridas S."/>
            <person name="Chen C."/>
            <person name="Bauer D."/>
            <person name="Andreopoulos W."/>
            <person name="Pangilinan J."/>
            <person name="LaButti K."/>
            <person name="Riley R."/>
            <person name="Lipzen A."/>
            <person name="Clum A."/>
            <person name="Drula E."/>
            <person name="Henrissat B."/>
            <person name="Kohler A."/>
            <person name="Grigoriev I.V."/>
            <person name="Martin F.M."/>
            <person name="Hacquard S."/>
        </authorList>
    </citation>
    <scope>NUCLEOTIDE SEQUENCE</scope>
    <source>
        <strain evidence="2">MPI-CAGE-CH-0235</strain>
    </source>
</reference>
<sequence length="449" mass="52405">MANTSIFEYLTIENPRVMPRSEGRGNTSNQGYFTPRKLKEWEDFNMGVFKQLYDGQLIQEAYRRRDGFHIPHIDRVQKDLEVEGSTVHLLEHWTIFMTKTALRTVENTLHPTTWSPSPWKPKASTLQQDGGKKKKKRSDMADYKTKRKNPSRLKVDITSVLLCTSCEERDKQSFWRTNQRMPKEVKVYPNFSSTRTLDRLDQDGFWDTSKRNLNDEMPVRQAYTYCVRSGCRYGCILTSHEAFVFRIRPLDGENGSFPNHSNRQRAQVVEALRDRGLMEYKVIPWTNYRSEDSGDLHKFEELTINFSLWVLHILAGNSHEVQWNYGSLTEELLTRQACSLHTVEAPFATSFTETSSRKRRRGEENPDGVFPSFQEYPIYNPRTPDLPYLEPVNSMEGEGEGMESAEQGEFISSSRDDGEAQYIQRRKSSRLVERTIDVTQNKRQRRASY</sequence>
<gene>
    <name evidence="2" type="ORF">B0I35DRAFT_214745</name>
</gene>
<protein>
    <submittedName>
        <fullName evidence="2">Uncharacterized protein</fullName>
    </submittedName>
</protein>
<dbReference type="Proteomes" id="UP000813444">
    <property type="component" value="Unassembled WGS sequence"/>
</dbReference>
<name>A0A8K0SAM4_9HYPO</name>
<dbReference type="OrthoDB" id="4367324at2759"/>
<feature type="region of interest" description="Disordered" evidence="1">
    <location>
        <begin position="112"/>
        <end position="147"/>
    </location>
</feature>
<dbReference type="AlphaFoldDB" id="A0A8K0SAM4"/>
<dbReference type="EMBL" id="JAGPNK010000053">
    <property type="protein sequence ID" value="KAH7302833.1"/>
    <property type="molecule type" value="Genomic_DNA"/>
</dbReference>
<feature type="region of interest" description="Disordered" evidence="1">
    <location>
        <begin position="395"/>
        <end position="426"/>
    </location>
</feature>
<organism evidence="2 3">
    <name type="scientific">Stachybotrys elegans</name>
    <dbReference type="NCBI Taxonomy" id="80388"/>
    <lineage>
        <taxon>Eukaryota</taxon>
        <taxon>Fungi</taxon>
        <taxon>Dikarya</taxon>
        <taxon>Ascomycota</taxon>
        <taxon>Pezizomycotina</taxon>
        <taxon>Sordariomycetes</taxon>
        <taxon>Hypocreomycetidae</taxon>
        <taxon>Hypocreales</taxon>
        <taxon>Stachybotryaceae</taxon>
        <taxon>Stachybotrys</taxon>
    </lineage>
</organism>
<evidence type="ECO:0000256" key="1">
    <source>
        <dbReference type="SAM" id="MobiDB-lite"/>
    </source>
</evidence>
<keyword evidence="3" id="KW-1185">Reference proteome</keyword>
<proteinExistence type="predicted"/>
<comment type="caution">
    <text evidence="2">The sequence shown here is derived from an EMBL/GenBank/DDBJ whole genome shotgun (WGS) entry which is preliminary data.</text>
</comment>
<evidence type="ECO:0000313" key="3">
    <source>
        <dbReference type="Proteomes" id="UP000813444"/>
    </source>
</evidence>
<accession>A0A8K0SAM4</accession>
<evidence type="ECO:0000313" key="2">
    <source>
        <dbReference type="EMBL" id="KAH7302833.1"/>
    </source>
</evidence>
<feature type="region of interest" description="Disordered" evidence="1">
    <location>
        <begin position="351"/>
        <end position="376"/>
    </location>
</feature>